<organism evidence="1 2">
    <name type="scientific">Lindgomyces ingoldianus</name>
    <dbReference type="NCBI Taxonomy" id="673940"/>
    <lineage>
        <taxon>Eukaryota</taxon>
        <taxon>Fungi</taxon>
        <taxon>Dikarya</taxon>
        <taxon>Ascomycota</taxon>
        <taxon>Pezizomycotina</taxon>
        <taxon>Dothideomycetes</taxon>
        <taxon>Pleosporomycetidae</taxon>
        <taxon>Pleosporales</taxon>
        <taxon>Lindgomycetaceae</taxon>
        <taxon>Lindgomyces</taxon>
    </lineage>
</organism>
<evidence type="ECO:0000313" key="2">
    <source>
        <dbReference type="Proteomes" id="UP000799755"/>
    </source>
</evidence>
<dbReference type="Proteomes" id="UP000799755">
    <property type="component" value="Unassembled WGS sequence"/>
</dbReference>
<dbReference type="EMBL" id="MU003514">
    <property type="protein sequence ID" value="KAF2468959.1"/>
    <property type="molecule type" value="Genomic_DNA"/>
</dbReference>
<accession>A0ACB6QPL6</accession>
<proteinExistence type="predicted"/>
<sequence length="106" mass="11964">MNPHTYATNTIHLHHPTALSLGILPALILIVVKGIVHVCVSRFFAHLIKMKNPVHISTNPLNTHSRRPPLKNTVSIIFTLKTRLASKCPCKKNKTRRRIPCRLGIH</sequence>
<evidence type="ECO:0000313" key="1">
    <source>
        <dbReference type="EMBL" id="KAF2468959.1"/>
    </source>
</evidence>
<comment type="caution">
    <text evidence="1">The sequence shown here is derived from an EMBL/GenBank/DDBJ whole genome shotgun (WGS) entry which is preliminary data.</text>
</comment>
<name>A0ACB6QPL6_9PLEO</name>
<keyword evidence="2" id="KW-1185">Reference proteome</keyword>
<reference evidence="1" key="1">
    <citation type="journal article" date="2020" name="Stud. Mycol.">
        <title>101 Dothideomycetes genomes: a test case for predicting lifestyles and emergence of pathogens.</title>
        <authorList>
            <person name="Haridas S."/>
            <person name="Albert R."/>
            <person name="Binder M."/>
            <person name="Bloem J."/>
            <person name="Labutti K."/>
            <person name="Salamov A."/>
            <person name="Andreopoulos B."/>
            <person name="Baker S."/>
            <person name="Barry K."/>
            <person name="Bills G."/>
            <person name="Bluhm B."/>
            <person name="Cannon C."/>
            <person name="Castanera R."/>
            <person name="Culley D."/>
            <person name="Daum C."/>
            <person name="Ezra D."/>
            <person name="Gonzalez J."/>
            <person name="Henrissat B."/>
            <person name="Kuo A."/>
            <person name="Liang C."/>
            <person name="Lipzen A."/>
            <person name="Lutzoni F."/>
            <person name="Magnuson J."/>
            <person name="Mondo S."/>
            <person name="Nolan M."/>
            <person name="Ohm R."/>
            <person name="Pangilinan J."/>
            <person name="Park H.-J."/>
            <person name="Ramirez L."/>
            <person name="Alfaro M."/>
            <person name="Sun H."/>
            <person name="Tritt A."/>
            <person name="Yoshinaga Y."/>
            <person name="Zwiers L.-H."/>
            <person name="Turgeon B."/>
            <person name="Goodwin S."/>
            <person name="Spatafora J."/>
            <person name="Crous P."/>
            <person name="Grigoriev I."/>
        </authorList>
    </citation>
    <scope>NUCLEOTIDE SEQUENCE</scope>
    <source>
        <strain evidence="1">ATCC 200398</strain>
    </source>
</reference>
<protein>
    <submittedName>
        <fullName evidence="1">Uncharacterized protein</fullName>
    </submittedName>
</protein>
<gene>
    <name evidence="1" type="ORF">BDR25DRAFT_54409</name>
</gene>